<proteinExistence type="predicted"/>
<keyword evidence="2" id="KW-1185">Reference proteome</keyword>
<evidence type="ECO:0000313" key="2">
    <source>
        <dbReference type="Proteomes" id="UP000559404"/>
    </source>
</evidence>
<accession>A0A838XYJ3</accession>
<dbReference type="EMBL" id="JACEON010000008">
    <property type="protein sequence ID" value="MBA4612094.1"/>
    <property type="molecule type" value="Genomic_DNA"/>
</dbReference>
<reference evidence="1 2" key="1">
    <citation type="submission" date="2020-07" db="EMBL/GenBank/DDBJ databases">
        <authorList>
            <person name="Li M."/>
        </authorList>
    </citation>
    <scope>NUCLEOTIDE SEQUENCE [LARGE SCALE GENOMIC DNA]</scope>
    <source>
        <strain evidence="1 2">DSM 23284</strain>
    </source>
</reference>
<comment type="caution">
    <text evidence="1">The sequence shown here is derived from an EMBL/GenBank/DDBJ whole genome shotgun (WGS) entry which is preliminary data.</text>
</comment>
<evidence type="ECO:0000313" key="1">
    <source>
        <dbReference type="EMBL" id="MBA4612094.1"/>
    </source>
</evidence>
<dbReference type="RefSeq" id="WP_181760283.1">
    <property type="nucleotide sequence ID" value="NZ_BMCR01000003.1"/>
</dbReference>
<organism evidence="1 2">
    <name type="scientific">Stappia taiwanensis</name>
    <dbReference type="NCBI Taxonomy" id="992267"/>
    <lineage>
        <taxon>Bacteria</taxon>
        <taxon>Pseudomonadati</taxon>
        <taxon>Pseudomonadota</taxon>
        <taxon>Alphaproteobacteria</taxon>
        <taxon>Hyphomicrobiales</taxon>
        <taxon>Stappiaceae</taxon>
        <taxon>Stappia</taxon>
    </lineage>
</organism>
<gene>
    <name evidence="1" type="ORF">H1W37_10545</name>
</gene>
<dbReference type="AlphaFoldDB" id="A0A838XYJ3"/>
<dbReference type="Proteomes" id="UP000559404">
    <property type="component" value="Unassembled WGS sequence"/>
</dbReference>
<reference evidence="1 2" key="2">
    <citation type="submission" date="2020-08" db="EMBL/GenBank/DDBJ databases">
        <title>Stappia taiwanensis sp. nov., isolated from a coastal thermal spring.</title>
        <authorList>
            <person name="Kampfer P."/>
        </authorList>
    </citation>
    <scope>NUCLEOTIDE SEQUENCE [LARGE SCALE GENOMIC DNA]</scope>
    <source>
        <strain evidence="1 2">DSM 23284</strain>
    </source>
</reference>
<sequence>MSSVDQPLCNRVAADGSLHAVRARGTMMGNRGGRLHDPATRRLGPARWRSRRWICCRLDFAGRRREVMGAGYTELFFLDEVTALAAGHRPCFECRRDDARAFAAAWGAARGLERPPSADQMDRALHGERLSGRDKSTHLASADSLPDGAVFQHGGQILTWRTGRLLVWSFDGYRPLAPHSSAVDIGTVAVLTPPSIVAVLAASYRPGWHPSAD</sequence>
<name>A0A838XYJ3_9HYPH</name>
<protein>
    <submittedName>
        <fullName evidence="1">Uncharacterized protein</fullName>
    </submittedName>
</protein>